<dbReference type="Proteomes" id="UP001595909">
    <property type="component" value="Unassembled WGS sequence"/>
</dbReference>
<feature type="transmembrane region" description="Helical" evidence="1">
    <location>
        <begin position="65"/>
        <end position="81"/>
    </location>
</feature>
<keyword evidence="3" id="KW-1185">Reference proteome</keyword>
<feature type="transmembrane region" description="Helical" evidence="1">
    <location>
        <begin position="39"/>
        <end position="59"/>
    </location>
</feature>
<sequence length="99" mass="11087">MLDDDERTVLEETERALARDDPSLARRMRRPGARRARAARHRSVVVLVTVALVVGLFWLALPGQALLVVMVGVGALVGLGWRPRLDRITTALRPERREP</sequence>
<keyword evidence="1" id="KW-0472">Membrane</keyword>
<protein>
    <submittedName>
        <fullName evidence="2">DUF3040 domain-containing protein</fullName>
    </submittedName>
</protein>
<name>A0ABV9REI3_9PSEU</name>
<gene>
    <name evidence="2" type="ORF">ACFPEL_04825</name>
</gene>
<evidence type="ECO:0000313" key="3">
    <source>
        <dbReference type="Proteomes" id="UP001595909"/>
    </source>
</evidence>
<dbReference type="Pfam" id="PF11239">
    <property type="entry name" value="DUF3040"/>
    <property type="match status" value="1"/>
</dbReference>
<keyword evidence="1" id="KW-1133">Transmembrane helix</keyword>
<keyword evidence="1" id="KW-0812">Transmembrane</keyword>
<dbReference type="EMBL" id="JBHSIM010000009">
    <property type="protein sequence ID" value="MFC4831726.1"/>
    <property type="molecule type" value="Genomic_DNA"/>
</dbReference>
<evidence type="ECO:0000313" key="2">
    <source>
        <dbReference type="EMBL" id="MFC4831726.1"/>
    </source>
</evidence>
<dbReference type="RefSeq" id="WP_274191418.1">
    <property type="nucleotide sequence ID" value="NZ_BAABHN010000009.1"/>
</dbReference>
<organism evidence="2 3">
    <name type="scientific">Actinomycetospora chibensis</name>
    <dbReference type="NCBI Taxonomy" id="663606"/>
    <lineage>
        <taxon>Bacteria</taxon>
        <taxon>Bacillati</taxon>
        <taxon>Actinomycetota</taxon>
        <taxon>Actinomycetes</taxon>
        <taxon>Pseudonocardiales</taxon>
        <taxon>Pseudonocardiaceae</taxon>
        <taxon>Actinomycetospora</taxon>
    </lineage>
</organism>
<comment type="caution">
    <text evidence="2">The sequence shown here is derived from an EMBL/GenBank/DDBJ whole genome shotgun (WGS) entry which is preliminary data.</text>
</comment>
<dbReference type="InterPro" id="IPR021401">
    <property type="entry name" value="DUF3040"/>
</dbReference>
<proteinExistence type="predicted"/>
<reference evidence="3" key="1">
    <citation type="journal article" date="2019" name="Int. J. Syst. Evol. Microbiol.">
        <title>The Global Catalogue of Microorganisms (GCM) 10K type strain sequencing project: providing services to taxonomists for standard genome sequencing and annotation.</title>
        <authorList>
            <consortium name="The Broad Institute Genomics Platform"/>
            <consortium name="The Broad Institute Genome Sequencing Center for Infectious Disease"/>
            <person name="Wu L."/>
            <person name="Ma J."/>
        </authorList>
    </citation>
    <scope>NUCLEOTIDE SEQUENCE [LARGE SCALE GENOMIC DNA]</scope>
    <source>
        <strain evidence="3">CCUG 50347</strain>
    </source>
</reference>
<accession>A0ABV9REI3</accession>
<evidence type="ECO:0000256" key="1">
    <source>
        <dbReference type="SAM" id="Phobius"/>
    </source>
</evidence>